<dbReference type="PANTHER" id="PTHR30126:SF2">
    <property type="entry name" value="HTH-TYPE TRANSCRIPTIONAL REGULATOR YJIE"/>
    <property type="match status" value="1"/>
</dbReference>
<evidence type="ECO:0000313" key="8">
    <source>
        <dbReference type="Proteomes" id="UP000215405"/>
    </source>
</evidence>
<dbReference type="SUPFAM" id="SSF53850">
    <property type="entry name" value="Periplasmic binding protein-like II"/>
    <property type="match status" value="1"/>
</dbReference>
<dbReference type="EMBL" id="NBYO01000001">
    <property type="protein sequence ID" value="OXT02149.1"/>
    <property type="molecule type" value="Genomic_DNA"/>
</dbReference>
<protein>
    <submittedName>
        <fullName evidence="7">LysR family transcriptional regulator</fullName>
    </submittedName>
</protein>
<reference evidence="8" key="1">
    <citation type="journal article" date="2017" name="Int. J. Syst. Evol. Microbiol.">
        <title>Notoacmeibacter marinus gen. nov., sp. nov., isolated from the gut of a limpet and proposal of Notoacmeibacteraceae fam. nov. in the order Rhizobiales of the class Alphaproteobacteria.</title>
        <authorList>
            <person name="Huang Z."/>
            <person name="Guo F."/>
            <person name="Lai Q."/>
        </authorList>
    </citation>
    <scope>NUCLEOTIDE SEQUENCE [LARGE SCALE GENOMIC DNA]</scope>
    <source>
        <strain evidence="8">XMTR2A4</strain>
    </source>
</reference>
<dbReference type="AlphaFoldDB" id="A0A231V1S6"/>
<keyword evidence="3" id="KW-0238">DNA-binding</keyword>
<feature type="domain" description="HTH lysR-type" evidence="6">
    <location>
        <begin position="1"/>
        <end position="58"/>
    </location>
</feature>
<dbReference type="RefSeq" id="WP_094076110.1">
    <property type="nucleotide sequence ID" value="NZ_NBYO01000001.1"/>
</dbReference>
<keyword evidence="8" id="KW-1185">Reference proteome</keyword>
<dbReference type="Gene3D" id="3.40.190.10">
    <property type="entry name" value="Periplasmic binding protein-like II"/>
    <property type="match status" value="2"/>
</dbReference>
<dbReference type="GO" id="GO:0000976">
    <property type="term" value="F:transcription cis-regulatory region binding"/>
    <property type="evidence" value="ECO:0007669"/>
    <property type="project" value="TreeGrafter"/>
</dbReference>
<dbReference type="SUPFAM" id="SSF46785">
    <property type="entry name" value="Winged helix' DNA-binding domain"/>
    <property type="match status" value="1"/>
</dbReference>
<dbReference type="InterPro" id="IPR036390">
    <property type="entry name" value="WH_DNA-bd_sf"/>
</dbReference>
<evidence type="ECO:0000259" key="6">
    <source>
        <dbReference type="PROSITE" id="PS50931"/>
    </source>
</evidence>
<keyword evidence="5" id="KW-0175">Coiled coil</keyword>
<dbReference type="Pfam" id="PF03466">
    <property type="entry name" value="LysR_substrate"/>
    <property type="match status" value="1"/>
</dbReference>
<comment type="similarity">
    <text evidence="1">Belongs to the LysR transcriptional regulatory family.</text>
</comment>
<evidence type="ECO:0000256" key="2">
    <source>
        <dbReference type="ARBA" id="ARBA00023015"/>
    </source>
</evidence>
<keyword evidence="4" id="KW-0804">Transcription</keyword>
<keyword evidence="2" id="KW-0805">Transcription regulation</keyword>
<evidence type="ECO:0000256" key="1">
    <source>
        <dbReference type="ARBA" id="ARBA00009437"/>
    </source>
</evidence>
<name>A0A231V1S6_9HYPH</name>
<dbReference type="GO" id="GO:0003700">
    <property type="term" value="F:DNA-binding transcription factor activity"/>
    <property type="evidence" value="ECO:0007669"/>
    <property type="project" value="InterPro"/>
</dbReference>
<dbReference type="PRINTS" id="PR00039">
    <property type="entry name" value="HTHLYSR"/>
</dbReference>
<dbReference type="PANTHER" id="PTHR30126">
    <property type="entry name" value="HTH-TYPE TRANSCRIPTIONAL REGULATOR"/>
    <property type="match status" value="1"/>
</dbReference>
<dbReference type="CDD" id="cd05466">
    <property type="entry name" value="PBP2_LTTR_substrate"/>
    <property type="match status" value="1"/>
</dbReference>
<dbReference type="Proteomes" id="UP000215405">
    <property type="component" value="Unassembled WGS sequence"/>
</dbReference>
<sequence length="298" mass="33443">MHLDWIDDILAVIDTGSLARAAERRFLTQSAFTRRVRMIEDRIGTSLFDRSRKPVEVRPGVRALEPELREISARLRRLQQELRLSAEHGDRRIVFACQHALATTISPRIVAELTSMDGVSVRVRSGNNDECLLLLASGEADFIVTYESQGMADSGRTDSFEVVDLGIDRFVPVCATSLLAERDAPTIPVISYPGGIFFRAVFDHHIAPFLPERSSFVPKAETALTLAACEYALQGMGVAWLPFSLVRKHLADERLHQLDELPTHPLQIRMRRLTRPSGARTDEIWRRLESIGPLSPPL</sequence>
<accession>A0A231V1S6</accession>
<organism evidence="7 8">
    <name type="scientific">Notoacmeibacter marinus</name>
    <dbReference type="NCBI Taxonomy" id="1876515"/>
    <lineage>
        <taxon>Bacteria</taxon>
        <taxon>Pseudomonadati</taxon>
        <taxon>Pseudomonadota</taxon>
        <taxon>Alphaproteobacteria</taxon>
        <taxon>Hyphomicrobiales</taxon>
        <taxon>Notoacmeibacteraceae</taxon>
        <taxon>Notoacmeibacter</taxon>
    </lineage>
</organism>
<evidence type="ECO:0000313" key="7">
    <source>
        <dbReference type="EMBL" id="OXT02149.1"/>
    </source>
</evidence>
<evidence type="ECO:0000256" key="3">
    <source>
        <dbReference type="ARBA" id="ARBA00023125"/>
    </source>
</evidence>
<dbReference type="Pfam" id="PF00126">
    <property type="entry name" value="HTH_1"/>
    <property type="match status" value="1"/>
</dbReference>
<proteinExistence type="inferred from homology"/>
<evidence type="ECO:0000256" key="4">
    <source>
        <dbReference type="ARBA" id="ARBA00023163"/>
    </source>
</evidence>
<dbReference type="InterPro" id="IPR005119">
    <property type="entry name" value="LysR_subst-bd"/>
</dbReference>
<evidence type="ECO:0000256" key="5">
    <source>
        <dbReference type="SAM" id="Coils"/>
    </source>
</evidence>
<feature type="coiled-coil region" evidence="5">
    <location>
        <begin position="61"/>
        <end position="88"/>
    </location>
</feature>
<dbReference type="Gene3D" id="1.10.10.10">
    <property type="entry name" value="Winged helix-like DNA-binding domain superfamily/Winged helix DNA-binding domain"/>
    <property type="match status" value="1"/>
</dbReference>
<dbReference type="PROSITE" id="PS50931">
    <property type="entry name" value="HTH_LYSR"/>
    <property type="match status" value="1"/>
</dbReference>
<comment type="caution">
    <text evidence="7">The sequence shown here is derived from an EMBL/GenBank/DDBJ whole genome shotgun (WGS) entry which is preliminary data.</text>
</comment>
<dbReference type="InterPro" id="IPR000847">
    <property type="entry name" value="LysR_HTH_N"/>
</dbReference>
<gene>
    <name evidence="7" type="ORF">B7H23_04300</name>
</gene>
<dbReference type="InterPro" id="IPR036388">
    <property type="entry name" value="WH-like_DNA-bd_sf"/>
</dbReference>